<evidence type="ECO:0000259" key="2">
    <source>
        <dbReference type="SMART" id="SM00484"/>
    </source>
</evidence>
<proteinExistence type="predicted"/>
<feature type="compositionally biased region" description="Polar residues" evidence="1">
    <location>
        <begin position="475"/>
        <end position="487"/>
    </location>
</feature>
<dbReference type="Pfam" id="PF00867">
    <property type="entry name" value="XPG_I"/>
    <property type="match status" value="1"/>
</dbReference>
<dbReference type="OrthoDB" id="3005703at2759"/>
<sequence>MGINGLWKAIETIGQRKSLTSIAYDLKRDGHLSEGRGLPCFGVDLSPCMDECVAATMAQGVNGQLPGGPLYIFFHKLVAYLEVPATFVFVFDGPKRPATKRGRQVRHQVWWGTVVEELILAFGFRVHHAPGEAEAELAMLNHLRMIDGVITSDSDAFIFGTRRVIRTIPNKLKEFTDEFEVYSADGLEEKLRLTLGGVTLFALLAGGDYDETGVSGCGQAISLGLAQCGFGDELLATSCQFLHSDGAEFDHFIQDWRASLCEELRTNSRGNLSGRRPDIAQKIENSEFPDSRIVTLYIHPSTSADSLPDPASWFLVHDLLLNRIAQFCQQHLQWPMEGLLKNKLKKVIFPAIVLRMLHSPMTFYDSETRMLIGPAFQVTIHKVLWKTRKGHFASRYGATKQPRLIVSTSNFLALLGYPQEDGDSISVWAPREALPLELQDEDQLESGPSKSRGPRRKKRQTSSIGTKKRAKGKHSTYQMPSAPSTSVAEDCIAGPSSLANKHPIQWLGFIDLTSEAQSETGSQVSKKEVIDLTTGD</sequence>
<dbReference type="Gene3D" id="3.40.50.1010">
    <property type="entry name" value="5'-nuclease"/>
    <property type="match status" value="2"/>
</dbReference>
<feature type="compositionally biased region" description="Basic residues" evidence="1">
    <location>
        <begin position="452"/>
        <end position="474"/>
    </location>
</feature>
<dbReference type="InterPro" id="IPR006084">
    <property type="entry name" value="XPG/Rad2"/>
</dbReference>
<accession>A0A9W8JNG3</accession>
<dbReference type="SMART" id="SM00484">
    <property type="entry name" value="XPGI"/>
    <property type="match status" value="1"/>
</dbReference>
<evidence type="ECO:0000313" key="3">
    <source>
        <dbReference type="EMBL" id="KAJ3488774.1"/>
    </source>
</evidence>
<dbReference type="AlphaFoldDB" id="A0A9W8JNG3"/>
<dbReference type="SUPFAM" id="SSF88723">
    <property type="entry name" value="PIN domain-like"/>
    <property type="match status" value="1"/>
</dbReference>
<dbReference type="InterPro" id="IPR006086">
    <property type="entry name" value="XPG-I_dom"/>
</dbReference>
<dbReference type="SUPFAM" id="SSF47807">
    <property type="entry name" value="5' to 3' exonuclease, C-terminal subdomain"/>
    <property type="match status" value="1"/>
</dbReference>
<dbReference type="InterPro" id="IPR029060">
    <property type="entry name" value="PIN-like_dom_sf"/>
</dbReference>
<feature type="region of interest" description="Disordered" evidence="1">
    <location>
        <begin position="438"/>
        <end position="488"/>
    </location>
</feature>
<feature type="region of interest" description="Disordered" evidence="1">
    <location>
        <begin position="517"/>
        <end position="536"/>
    </location>
</feature>
<dbReference type="InterPro" id="IPR036279">
    <property type="entry name" value="5-3_exonuclease_C_sf"/>
</dbReference>
<dbReference type="GO" id="GO:0017108">
    <property type="term" value="F:5'-flap endonuclease activity"/>
    <property type="evidence" value="ECO:0007669"/>
    <property type="project" value="TreeGrafter"/>
</dbReference>
<gene>
    <name evidence="3" type="ORF">NLJ89_g11583</name>
</gene>
<organism evidence="3 4">
    <name type="scientific">Agrocybe chaxingu</name>
    <dbReference type="NCBI Taxonomy" id="84603"/>
    <lineage>
        <taxon>Eukaryota</taxon>
        <taxon>Fungi</taxon>
        <taxon>Dikarya</taxon>
        <taxon>Basidiomycota</taxon>
        <taxon>Agaricomycotina</taxon>
        <taxon>Agaricomycetes</taxon>
        <taxon>Agaricomycetidae</taxon>
        <taxon>Agaricales</taxon>
        <taxon>Agaricineae</taxon>
        <taxon>Strophariaceae</taxon>
        <taxon>Agrocybe</taxon>
    </lineage>
</organism>
<protein>
    <recommendedName>
        <fullName evidence="2">XPG-I domain-containing protein</fullName>
    </recommendedName>
</protein>
<evidence type="ECO:0000256" key="1">
    <source>
        <dbReference type="SAM" id="MobiDB-lite"/>
    </source>
</evidence>
<name>A0A9W8JNG3_9AGAR</name>
<keyword evidence="4" id="KW-1185">Reference proteome</keyword>
<dbReference type="EMBL" id="JANKHO010002788">
    <property type="protein sequence ID" value="KAJ3488774.1"/>
    <property type="molecule type" value="Genomic_DNA"/>
</dbReference>
<reference evidence="3" key="1">
    <citation type="submission" date="2022-07" db="EMBL/GenBank/DDBJ databases">
        <title>Genome Sequence of Agrocybe chaxingu.</title>
        <authorList>
            <person name="Buettner E."/>
        </authorList>
    </citation>
    <scope>NUCLEOTIDE SEQUENCE</scope>
    <source>
        <strain evidence="3">MP-N11</strain>
    </source>
</reference>
<dbReference type="PRINTS" id="PR00853">
    <property type="entry name" value="XPGRADSUPER"/>
</dbReference>
<feature type="domain" description="XPG-I" evidence="2">
    <location>
        <begin position="120"/>
        <end position="193"/>
    </location>
</feature>
<dbReference type="GO" id="GO:0006281">
    <property type="term" value="P:DNA repair"/>
    <property type="evidence" value="ECO:0007669"/>
    <property type="project" value="UniProtKB-ARBA"/>
</dbReference>
<dbReference type="CDD" id="cd09870">
    <property type="entry name" value="PIN_YEN1"/>
    <property type="match status" value="1"/>
</dbReference>
<evidence type="ECO:0000313" key="4">
    <source>
        <dbReference type="Proteomes" id="UP001148786"/>
    </source>
</evidence>
<dbReference type="PANTHER" id="PTHR11081:SF75">
    <property type="entry name" value="ENDONUCLEASE, PUTATIVE (AFU_ORTHOLOGUE AFUA_3G13260)-RELATED"/>
    <property type="match status" value="1"/>
</dbReference>
<dbReference type="Proteomes" id="UP001148786">
    <property type="component" value="Unassembled WGS sequence"/>
</dbReference>
<comment type="caution">
    <text evidence="3">The sequence shown here is derived from an EMBL/GenBank/DDBJ whole genome shotgun (WGS) entry which is preliminary data.</text>
</comment>
<dbReference type="PANTHER" id="PTHR11081">
    <property type="entry name" value="FLAP ENDONUCLEASE FAMILY MEMBER"/>
    <property type="match status" value="1"/>
</dbReference>